<dbReference type="InterPro" id="IPR000189">
    <property type="entry name" value="Transglyc_AS"/>
</dbReference>
<evidence type="ECO:0000313" key="4">
    <source>
        <dbReference type="EMBL" id="TWJ33520.1"/>
    </source>
</evidence>
<name>A0A562WSY0_9BACT</name>
<dbReference type="InterPro" id="IPR023346">
    <property type="entry name" value="Lysozyme-like_dom_sf"/>
</dbReference>
<comment type="similarity">
    <text evidence="1">Belongs to the transglycosylase Slt family.</text>
</comment>
<evidence type="ECO:0000256" key="2">
    <source>
        <dbReference type="SAM" id="MobiDB-lite"/>
    </source>
</evidence>
<feature type="compositionally biased region" description="Polar residues" evidence="2">
    <location>
        <begin position="1"/>
        <end position="12"/>
    </location>
</feature>
<dbReference type="EMBL" id="VLLN01000001">
    <property type="protein sequence ID" value="TWJ33520.1"/>
    <property type="molecule type" value="Genomic_DNA"/>
</dbReference>
<dbReference type="OrthoDB" id="9781970at2"/>
<evidence type="ECO:0000259" key="3">
    <source>
        <dbReference type="Pfam" id="PF01464"/>
    </source>
</evidence>
<dbReference type="SUPFAM" id="SSF53955">
    <property type="entry name" value="Lysozyme-like"/>
    <property type="match status" value="1"/>
</dbReference>
<dbReference type="RefSeq" id="WP_145017159.1">
    <property type="nucleotide sequence ID" value="NZ_VLLN01000001.1"/>
</dbReference>
<dbReference type="Gene3D" id="1.10.530.10">
    <property type="match status" value="1"/>
</dbReference>
<dbReference type="GO" id="GO:0008933">
    <property type="term" value="F:peptidoglycan lytic transglycosylase activity"/>
    <property type="evidence" value="ECO:0007669"/>
    <property type="project" value="InterPro"/>
</dbReference>
<dbReference type="PANTHER" id="PTHR37423:SF2">
    <property type="entry name" value="MEMBRANE-BOUND LYTIC MUREIN TRANSGLYCOSYLASE C"/>
    <property type="match status" value="1"/>
</dbReference>
<evidence type="ECO:0000256" key="1">
    <source>
        <dbReference type="ARBA" id="ARBA00007734"/>
    </source>
</evidence>
<dbReference type="PANTHER" id="PTHR37423">
    <property type="entry name" value="SOLUBLE LYTIC MUREIN TRANSGLYCOSYLASE-RELATED"/>
    <property type="match status" value="1"/>
</dbReference>
<protein>
    <submittedName>
        <fullName evidence="4">Soluble lytic murein transglycosylase-like protein</fullName>
    </submittedName>
</protein>
<dbReference type="InterPro" id="IPR008258">
    <property type="entry name" value="Transglycosylase_SLT_dom_1"/>
</dbReference>
<keyword evidence="5" id="KW-1185">Reference proteome</keyword>
<dbReference type="AlphaFoldDB" id="A0A562WSY0"/>
<feature type="region of interest" description="Disordered" evidence="2">
    <location>
        <begin position="92"/>
        <end position="129"/>
    </location>
</feature>
<proteinExistence type="inferred from homology"/>
<accession>A0A562WSY0</accession>
<dbReference type="GO" id="GO:0000270">
    <property type="term" value="P:peptidoglycan metabolic process"/>
    <property type="evidence" value="ECO:0007669"/>
    <property type="project" value="InterPro"/>
</dbReference>
<gene>
    <name evidence="4" type="ORF">JN12_00194</name>
</gene>
<feature type="compositionally biased region" description="Low complexity" evidence="2">
    <location>
        <begin position="103"/>
        <end position="112"/>
    </location>
</feature>
<dbReference type="GO" id="GO:0016020">
    <property type="term" value="C:membrane"/>
    <property type="evidence" value="ECO:0007669"/>
    <property type="project" value="InterPro"/>
</dbReference>
<dbReference type="CDD" id="cd00254">
    <property type="entry name" value="LT-like"/>
    <property type="match status" value="1"/>
</dbReference>
<feature type="region of interest" description="Disordered" evidence="2">
    <location>
        <begin position="1"/>
        <end position="32"/>
    </location>
</feature>
<comment type="caution">
    <text evidence="4">The sequence shown here is derived from an EMBL/GenBank/DDBJ whole genome shotgun (WGS) entry which is preliminary data.</text>
</comment>
<organism evidence="4 5">
    <name type="scientific">Geobacter argillaceus</name>
    <dbReference type="NCBI Taxonomy" id="345631"/>
    <lineage>
        <taxon>Bacteria</taxon>
        <taxon>Pseudomonadati</taxon>
        <taxon>Thermodesulfobacteriota</taxon>
        <taxon>Desulfuromonadia</taxon>
        <taxon>Geobacterales</taxon>
        <taxon>Geobacteraceae</taxon>
        <taxon>Geobacter</taxon>
    </lineage>
</organism>
<evidence type="ECO:0000313" key="5">
    <source>
        <dbReference type="Proteomes" id="UP000319449"/>
    </source>
</evidence>
<dbReference type="Proteomes" id="UP000319449">
    <property type="component" value="Unassembled WGS sequence"/>
</dbReference>
<feature type="domain" description="Transglycosylase SLT" evidence="3">
    <location>
        <begin position="133"/>
        <end position="229"/>
    </location>
</feature>
<dbReference type="PROSITE" id="PS00922">
    <property type="entry name" value="TRANSGLYCOSYLASE"/>
    <property type="match status" value="1"/>
</dbReference>
<dbReference type="Pfam" id="PF01464">
    <property type="entry name" value="SLT"/>
    <property type="match status" value="1"/>
</dbReference>
<feature type="compositionally biased region" description="Polar residues" evidence="2">
    <location>
        <begin position="93"/>
        <end position="102"/>
    </location>
</feature>
<reference evidence="4 5" key="1">
    <citation type="submission" date="2019-07" db="EMBL/GenBank/DDBJ databases">
        <title>Genomic Encyclopedia of Archaeal and Bacterial Type Strains, Phase II (KMG-II): from individual species to whole genera.</title>
        <authorList>
            <person name="Goeker M."/>
        </authorList>
    </citation>
    <scope>NUCLEOTIDE SEQUENCE [LARGE SCALE GENOMIC DNA]</scope>
    <source>
        <strain evidence="4 5">ATCC BAA-1139</strain>
    </source>
</reference>
<sequence>MSISQLQNTPQPIRTEERPAPAVTPRSGSGPAFDAILALADNARGKDRATVVATAAEVLRLEMMRSALATDDGPSPTSPAREALQAFLEVSRQGGQNSVANQPASPAAVVPKTAPPAPPQAEEPAATGSIDGIIQKASRRYGVEAGLIKAVVKAESNFNPRAVSSAGAQGLMQLMPATARQLGVTNAFDPEQNVMAGTRFLKELLERYNGNMDAALAAYNWGPGNVDRKGLGSALPTETRAYLARVKTLYSQNIA</sequence>